<protein>
    <recommendedName>
        <fullName evidence="4">Major fimbrial subunit protein N-terminal domain-containing protein</fullName>
    </recommendedName>
</protein>
<name>A0A9Q5SPC0_9BACT</name>
<proteinExistence type="predicted"/>
<dbReference type="RefSeq" id="WP_021861730.1">
    <property type="nucleotide sequence ID" value="NZ_CAJLBM010000038.1"/>
</dbReference>
<evidence type="ECO:0008006" key="4">
    <source>
        <dbReference type="Google" id="ProtNLM"/>
    </source>
</evidence>
<dbReference type="Gene3D" id="2.60.40.2580">
    <property type="match status" value="1"/>
</dbReference>
<evidence type="ECO:0000313" key="2">
    <source>
        <dbReference type="EMBL" id="OUO03738.1"/>
    </source>
</evidence>
<feature type="signal peptide" evidence="1">
    <location>
        <begin position="1"/>
        <end position="21"/>
    </location>
</feature>
<dbReference type="EMBL" id="NFIJ01000019">
    <property type="protein sequence ID" value="OUO03738.1"/>
    <property type="molecule type" value="Genomic_DNA"/>
</dbReference>
<keyword evidence="1" id="KW-0732">Signal</keyword>
<gene>
    <name evidence="2" type="ORF">B5F96_14670</name>
</gene>
<dbReference type="AlphaFoldDB" id="A0A9Q5SPC0"/>
<sequence>MKLRNIISVMCVMASVFTACVNEIPTDSPEIAQVGDLSIVFAVGDAQTKAEAADGYEWATPDELEISRVTIAVFDDQNICVGFVKDPNLISETVTVNDKSLPAYRASLSELPINKKLTFVVIANSTNEYNGLGKGSSYSEFEALQEETTGFPYAERLANTLVKIGSMETTLSVSTTEIQVPLRSLSARIDFGGVSSLNDETEEKVLADEDGDWVQLEYNSNNVLMDKLLKSVAGYDDIQDLNSKGWGDGKNHSQITWYQNFYYYRDRKSTTYRISFYKQETKKNRKEIRKQGAYWQGPIGLSGANQLSYLLYIDNQPLYKEAGAANCNDTTFYSYPSSDSRFNLTFTLQCGIGESIISEYDKEVRYAYVVQRNYRGGYFPDTPYPTGKDMVTIPNNEVTKELVNCGSEDVEKVSDQTVNSPTYETCKLTIDGNQLQAGHLYRLTGIYNPPVSEDIIWQVAEWDGNHSVSIDFGK</sequence>
<accession>A0A9Q5SPC0</accession>
<evidence type="ECO:0000313" key="3">
    <source>
        <dbReference type="Proteomes" id="UP000195975"/>
    </source>
</evidence>
<dbReference type="Proteomes" id="UP000195975">
    <property type="component" value="Unassembled WGS sequence"/>
</dbReference>
<organism evidence="2 3">
    <name type="scientific">Parabacteroides johnsonii</name>
    <dbReference type="NCBI Taxonomy" id="387661"/>
    <lineage>
        <taxon>Bacteria</taxon>
        <taxon>Pseudomonadati</taxon>
        <taxon>Bacteroidota</taxon>
        <taxon>Bacteroidia</taxon>
        <taxon>Bacteroidales</taxon>
        <taxon>Tannerellaceae</taxon>
        <taxon>Parabacteroides</taxon>
    </lineage>
</organism>
<feature type="chain" id="PRO_5040457044" description="Major fimbrial subunit protein N-terminal domain-containing protein" evidence="1">
    <location>
        <begin position="22"/>
        <end position="474"/>
    </location>
</feature>
<reference evidence="3" key="1">
    <citation type="submission" date="2017-04" db="EMBL/GenBank/DDBJ databases">
        <title>Function of individual gut microbiota members based on whole genome sequencing of pure cultures obtained from chicken caecum.</title>
        <authorList>
            <person name="Medvecky M."/>
            <person name="Cejkova D."/>
            <person name="Polansky O."/>
            <person name="Karasova D."/>
            <person name="Kubasova T."/>
            <person name="Cizek A."/>
            <person name="Rychlik I."/>
        </authorList>
    </citation>
    <scope>NUCLEOTIDE SEQUENCE [LARGE SCALE GENOMIC DNA]</scope>
    <source>
        <strain evidence="3">An42</strain>
    </source>
</reference>
<evidence type="ECO:0000256" key="1">
    <source>
        <dbReference type="SAM" id="SignalP"/>
    </source>
</evidence>
<dbReference type="PROSITE" id="PS51257">
    <property type="entry name" value="PROKAR_LIPOPROTEIN"/>
    <property type="match status" value="1"/>
</dbReference>
<comment type="caution">
    <text evidence="2">The sequence shown here is derived from an EMBL/GenBank/DDBJ whole genome shotgun (WGS) entry which is preliminary data.</text>
</comment>